<comment type="caution">
    <text evidence="3">The sequence shown here is derived from an EMBL/GenBank/DDBJ whole genome shotgun (WGS) entry which is preliminary data.</text>
</comment>
<dbReference type="RefSeq" id="WP_136462066.1">
    <property type="nucleotide sequence ID" value="NZ_SRKY01000001.1"/>
</dbReference>
<keyword evidence="2" id="KW-0732">Signal</keyword>
<evidence type="ECO:0000256" key="1">
    <source>
        <dbReference type="SAM" id="Phobius"/>
    </source>
</evidence>
<dbReference type="Proteomes" id="UP000306602">
    <property type="component" value="Unassembled WGS sequence"/>
</dbReference>
<name>A0A4S4NLH4_9RHOB</name>
<feature type="transmembrane region" description="Helical" evidence="1">
    <location>
        <begin position="184"/>
        <end position="203"/>
    </location>
</feature>
<evidence type="ECO:0008006" key="5">
    <source>
        <dbReference type="Google" id="ProtNLM"/>
    </source>
</evidence>
<evidence type="ECO:0000313" key="3">
    <source>
        <dbReference type="EMBL" id="THH39148.1"/>
    </source>
</evidence>
<proteinExistence type="predicted"/>
<organism evidence="3 4">
    <name type="scientific">Aliishimia ponticola</name>
    <dbReference type="NCBI Taxonomy" id="2499833"/>
    <lineage>
        <taxon>Bacteria</taxon>
        <taxon>Pseudomonadati</taxon>
        <taxon>Pseudomonadota</taxon>
        <taxon>Alphaproteobacteria</taxon>
        <taxon>Rhodobacterales</taxon>
        <taxon>Paracoccaceae</taxon>
        <taxon>Aliishimia</taxon>
    </lineage>
</organism>
<keyword evidence="4" id="KW-1185">Reference proteome</keyword>
<dbReference type="AlphaFoldDB" id="A0A4S4NLH4"/>
<dbReference type="EMBL" id="SRKY01000001">
    <property type="protein sequence ID" value="THH39148.1"/>
    <property type="molecule type" value="Genomic_DNA"/>
</dbReference>
<feature type="chain" id="PRO_5020747755" description="VPLPA-CTERM sorting domain-containing protein" evidence="2">
    <location>
        <begin position="22"/>
        <end position="213"/>
    </location>
</feature>
<keyword evidence="1" id="KW-0812">Transmembrane</keyword>
<accession>A0A4S4NLH4</accession>
<feature type="signal peptide" evidence="2">
    <location>
        <begin position="1"/>
        <end position="21"/>
    </location>
</feature>
<keyword evidence="1" id="KW-1133">Transmembrane helix</keyword>
<evidence type="ECO:0000256" key="2">
    <source>
        <dbReference type="SAM" id="SignalP"/>
    </source>
</evidence>
<sequence>MNIKILVTALILALTGGSVSAATLQVDFSVTNDNSNPLLTSGLPLGAEVTGSLTFDVDDTQSLFSSISNVTGSMAWNNGTSQSFAIDRGNITSAGSSGYISLALHGVSSATFGTRTIFLGHIYFSIGTNPFMLQSDFSDVLLSQGTVPRLGFSLVDAADTHKPSIYFSGAPSSTFTLVPPMSSVPLPAGFPILLTGLTGFVGLRMRQRRTAQA</sequence>
<keyword evidence="1" id="KW-0472">Membrane</keyword>
<protein>
    <recommendedName>
        <fullName evidence="5">VPLPA-CTERM sorting domain-containing protein</fullName>
    </recommendedName>
</protein>
<gene>
    <name evidence="3" type="ORF">E4Z66_06265</name>
</gene>
<evidence type="ECO:0000313" key="4">
    <source>
        <dbReference type="Proteomes" id="UP000306602"/>
    </source>
</evidence>
<reference evidence="3 4" key="1">
    <citation type="submission" date="2019-04" db="EMBL/GenBank/DDBJ databases">
        <title>Shimia ponticola sp. nov., isolated from seawater.</title>
        <authorList>
            <person name="Kim Y.-O."/>
            <person name="Yoon J.-H."/>
        </authorList>
    </citation>
    <scope>NUCLEOTIDE SEQUENCE [LARGE SCALE GENOMIC DNA]</scope>
    <source>
        <strain evidence="3 4">MYP11</strain>
    </source>
</reference>